<dbReference type="GO" id="GO:0016052">
    <property type="term" value="P:carbohydrate catabolic process"/>
    <property type="evidence" value="ECO:0007669"/>
    <property type="project" value="TreeGrafter"/>
</dbReference>
<dbReference type="SUPFAM" id="SSF51569">
    <property type="entry name" value="Aldolase"/>
    <property type="match status" value="1"/>
</dbReference>
<sequence length="238" mass="24914">MSETVTTAADQLQLTPAELAPYIQHTRIDPDATRDDMVAHAQEAITYGFNAAMVPASWLPVVVSELSGTGIGVASALDFPTVGVMTSAGKAAEAAEIARLGATQLDIGVQLGWLKSGRFDDFREDIAGVVRASGLPVKVMLELPLLTDAEKEAAIELAMEAGVSFLKNASSGQIETANPTSVRYLVDRARDGVQVKASGSIKTYRQSLELLRAGAVLLGTSAGTAIVTDTSDDSTVSY</sequence>
<dbReference type="Proteomes" id="UP001330827">
    <property type="component" value="Chromosome"/>
</dbReference>
<proteinExistence type="predicted"/>
<dbReference type="GO" id="GO:0005737">
    <property type="term" value="C:cytoplasm"/>
    <property type="evidence" value="ECO:0007669"/>
    <property type="project" value="InterPro"/>
</dbReference>
<keyword evidence="2" id="KW-0704">Schiff base</keyword>
<dbReference type="NCBIfam" id="TIGR00126">
    <property type="entry name" value="deoC"/>
    <property type="match status" value="1"/>
</dbReference>
<reference evidence="4 6" key="1">
    <citation type="submission" date="2019-06" db="EMBL/GenBank/DDBJ databases">
        <title>Sequencing the genomes of 1000 actinobacteria strains.</title>
        <authorList>
            <person name="Klenk H.-P."/>
        </authorList>
    </citation>
    <scope>NUCLEOTIDE SEQUENCE [LARGE SCALE GENOMIC DNA]</scope>
    <source>
        <strain evidence="4 6">DSM 42059</strain>
    </source>
</reference>
<dbReference type="GO" id="GO:0004139">
    <property type="term" value="F:deoxyribose-phosphate aldolase activity"/>
    <property type="evidence" value="ECO:0007669"/>
    <property type="project" value="UniProtKB-UniRule"/>
</dbReference>
<keyword evidence="5" id="KW-0456">Lyase</keyword>
<evidence type="ECO:0000313" key="5">
    <source>
        <dbReference type="EMBL" id="WSC15236.1"/>
    </source>
</evidence>
<dbReference type="Proteomes" id="UP000318186">
    <property type="component" value="Unassembled WGS sequence"/>
</dbReference>
<dbReference type="Gene3D" id="3.20.20.70">
    <property type="entry name" value="Aldolase class I"/>
    <property type="match status" value="1"/>
</dbReference>
<evidence type="ECO:0000313" key="6">
    <source>
        <dbReference type="Proteomes" id="UP000318186"/>
    </source>
</evidence>
<dbReference type="PANTHER" id="PTHR10889:SF1">
    <property type="entry name" value="DEOXYRIBOSE-PHOSPHATE ALDOLASE"/>
    <property type="match status" value="1"/>
</dbReference>
<keyword evidence="1" id="KW-0963">Cytoplasm</keyword>
<dbReference type="SMART" id="SM01133">
    <property type="entry name" value="DeoC"/>
    <property type="match status" value="1"/>
</dbReference>
<dbReference type="GO" id="GO:0009264">
    <property type="term" value="P:deoxyribonucleotide catabolic process"/>
    <property type="evidence" value="ECO:0007669"/>
    <property type="project" value="UniProtKB-UniRule"/>
</dbReference>
<name>A0A561UWI3_9ACTN</name>
<dbReference type="OrthoDB" id="9778711at2"/>
<dbReference type="InterPro" id="IPR011343">
    <property type="entry name" value="DeoC"/>
</dbReference>
<dbReference type="EMBL" id="CP109114">
    <property type="protein sequence ID" value="WSC15236.1"/>
    <property type="molecule type" value="Genomic_DNA"/>
</dbReference>
<dbReference type="InterPro" id="IPR002915">
    <property type="entry name" value="DeoC/FbaB/LacD_aldolase"/>
</dbReference>
<evidence type="ECO:0000313" key="4">
    <source>
        <dbReference type="EMBL" id="TWG03729.1"/>
    </source>
</evidence>
<evidence type="ECO:0000313" key="7">
    <source>
        <dbReference type="Proteomes" id="UP001330827"/>
    </source>
</evidence>
<evidence type="ECO:0000256" key="2">
    <source>
        <dbReference type="ARBA" id="ARBA00023270"/>
    </source>
</evidence>
<accession>A0A561UWI3</accession>
<dbReference type="EC" id="4.1.2.4" evidence="3"/>
<keyword evidence="7" id="KW-1185">Reference proteome</keyword>
<organism evidence="4 6">
    <name type="scientific">Streptomyces brevispora</name>
    <dbReference type="NCBI Taxonomy" id="887462"/>
    <lineage>
        <taxon>Bacteria</taxon>
        <taxon>Bacillati</taxon>
        <taxon>Actinomycetota</taxon>
        <taxon>Actinomycetes</taxon>
        <taxon>Kitasatosporales</taxon>
        <taxon>Streptomycetaceae</taxon>
        <taxon>Streptomyces</taxon>
    </lineage>
</organism>
<dbReference type="PIRSF" id="PIRSF001357">
    <property type="entry name" value="DeoC"/>
    <property type="match status" value="1"/>
</dbReference>
<evidence type="ECO:0000256" key="1">
    <source>
        <dbReference type="ARBA" id="ARBA00022490"/>
    </source>
</evidence>
<dbReference type="InterPro" id="IPR013785">
    <property type="entry name" value="Aldolase_TIM"/>
</dbReference>
<evidence type="ECO:0000256" key="3">
    <source>
        <dbReference type="NCBIfam" id="TIGR00126"/>
    </source>
</evidence>
<dbReference type="PANTHER" id="PTHR10889">
    <property type="entry name" value="DEOXYRIBOSE-PHOSPHATE ALDOLASE"/>
    <property type="match status" value="1"/>
</dbReference>
<dbReference type="EMBL" id="VIWW01000001">
    <property type="protein sequence ID" value="TWG03729.1"/>
    <property type="molecule type" value="Genomic_DNA"/>
</dbReference>
<protein>
    <recommendedName>
        <fullName evidence="3">Deoxyribose-phosphate aldolase</fullName>
        <ecNumber evidence="3">4.1.2.4</ecNumber>
    </recommendedName>
</protein>
<dbReference type="AlphaFoldDB" id="A0A561UWI3"/>
<reference evidence="5 7" key="2">
    <citation type="submission" date="2022-10" db="EMBL/GenBank/DDBJ databases">
        <title>The complete genomes of actinobacterial strains from the NBC collection.</title>
        <authorList>
            <person name="Joergensen T.S."/>
            <person name="Alvarez Arevalo M."/>
            <person name="Sterndorff E.B."/>
            <person name="Faurdal D."/>
            <person name="Vuksanovic O."/>
            <person name="Mourched A.-S."/>
            <person name="Charusanti P."/>
            <person name="Shaw S."/>
            <person name="Blin K."/>
            <person name="Weber T."/>
        </authorList>
    </citation>
    <scope>NUCLEOTIDE SEQUENCE [LARGE SCALE GENOMIC DNA]</scope>
    <source>
        <strain evidence="5 7">NBC 01769</strain>
    </source>
</reference>
<dbReference type="RefSeq" id="WP_145764006.1">
    <property type="nucleotide sequence ID" value="NZ_CP109114.1"/>
</dbReference>
<gene>
    <name evidence="5" type="primary">deoC</name>
    <name evidence="4" type="ORF">FHX80_112164</name>
    <name evidence="5" type="ORF">OIE64_21975</name>
</gene>